<evidence type="ECO:0000256" key="8">
    <source>
        <dbReference type="ARBA" id="ARBA00022692"/>
    </source>
</evidence>
<dbReference type="InterPro" id="IPR007078">
    <property type="entry name" value="Haem_export_protD_CcmD"/>
</dbReference>
<dbReference type="Proteomes" id="UP001367030">
    <property type="component" value="Unassembled WGS sequence"/>
</dbReference>
<dbReference type="NCBIfam" id="TIGR03141">
    <property type="entry name" value="cytochro_ccmD"/>
    <property type="match status" value="1"/>
</dbReference>
<comment type="subcellular location">
    <subcellularLocation>
        <location evidence="2 12">Cell inner membrane</location>
        <topology evidence="2 12">Single-pass membrane protein</topology>
    </subcellularLocation>
</comment>
<comment type="similarity">
    <text evidence="3 12">Belongs to the CcmD/CycX/HelD family.</text>
</comment>
<evidence type="ECO:0000256" key="7">
    <source>
        <dbReference type="ARBA" id="ARBA00022519"/>
    </source>
</evidence>
<evidence type="ECO:0000256" key="12">
    <source>
        <dbReference type="RuleBase" id="RU363101"/>
    </source>
</evidence>
<keyword evidence="8 12" id="KW-0812">Transmembrane</keyword>
<evidence type="ECO:0000256" key="11">
    <source>
        <dbReference type="ARBA" id="ARBA00023136"/>
    </source>
</evidence>
<evidence type="ECO:0000256" key="5">
    <source>
        <dbReference type="ARBA" id="ARBA00022448"/>
    </source>
</evidence>
<keyword evidence="14" id="KW-1185">Reference proteome</keyword>
<keyword evidence="9 12" id="KW-0201">Cytochrome c-type biogenesis</keyword>
<feature type="transmembrane region" description="Helical" evidence="12">
    <location>
        <begin position="6"/>
        <end position="29"/>
    </location>
</feature>
<keyword evidence="11 12" id="KW-0472">Membrane</keyword>
<gene>
    <name evidence="13" type="primary">ccmD</name>
    <name evidence="13" type="ORF">WKW79_12140</name>
</gene>
<keyword evidence="5 12" id="KW-0813">Transport</keyword>
<proteinExistence type="inferred from homology"/>
<evidence type="ECO:0000256" key="4">
    <source>
        <dbReference type="ARBA" id="ARBA00016461"/>
    </source>
</evidence>
<evidence type="ECO:0000256" key="9">
    <source>
        <dbReference type="ARBA" id="ARBA00022748"/>
    </source>
</evidence>
<evidence type="ECO:0000256" key="2">
    <source>
        <dbReference type="ARBA" id="ARBA00004377"/>
    </source>
</evidence>
<reference evidence="13 14" key="1">
    <citation type="submission" date="2024-03" db="EMBL/GenBank/DDBJ databases">
        <title>Novel species of the genus Variovorax.</title>
        <authorList>
            <person name="Liu Q."/>
            <person name="Xin Y.-H."/>
        </authorList>
    </citation>
    <scope>NUCLEOTIDE SEQUENCE [LARGE SCALE GENOMIC DNA]</scope>
    <source>
        <strain evidence="13 14">KACC 18901</strain>
    </source>
</reference>
<accession>A0ABU8X666</accession>
<keyword evidence="7 12" id="KW-0997">Cell inner membrane</keyword>
<keyword evidence="10 12" id="KW-1133">Transmembrane helix</keyword>
<sequence>MSSAGHTFYIVAAYGVTVVLLAAEVWSLVRRSRALAREDYDARRAK</sequence>
<evidence type="ECO:0000313" key="14">
    <source>
        <dbReference type="Proteomes" id="UP001367030"/>
    </source>
</evidence>
<evidence type="ECO:0000256" key="6">
    <source>
        <dbReference type="ARBA" id="ARBA00022475"/>
    </source>
</evidence>
<evidence type="ECO:0000256" key="10">
    <source>
        <dbReference type="ARBA" id="ARBA00022989"/>
    </source>
</evidence>
<evidence type="ECO:0000256" key="1">
    <source>
        <dbReference type="ARBA" id="ARBA00002442"/>
    </source>
</evidence>
<comment type="caution">
    <text evidence="13">The sequence shown here is derived from an EMBL/GenBank/DDBJ whole genome shotgun (WGS) entry which is preliminary data.</text>
</comment>
<keyword evidence="6 12" id="KW-1003">Cell membrane</keyword>
<evidence type="ECO:0000256" key="3">
    <source>
        <dbReference type="ARBA" id="ARBA00008741"/>
    </source>
</evidence>
<comment type="function">
    <text evidence="1 12">Required for the export of heme to the periplasm for the biogenesis of c-type cytochromes.</text>
</comment>
<dbReference type="Pfam" id="PF04995">
    <property type="entry name" value="CcmD"/>
    <property type="match status" value="1"/>
</dbReference>
<evidence type="ECO:0000313" key="13">
    <source>
        <dbReference type="EMBL" id="MEJ8855326.1"/>
    </source>
</evidence>
<dbReference type="RefSeq" id="WP_340335405.1">
    <property type="nucleotide sequence ID" value="NZ_JBBKZS010000004.1"/>
</dbReference>
<name>A0ABU8X666_9BURK</name>
<dbReference type="EMBL" id="JBBKZS010000004">
    <property type="protein sequence ID" value="MEJ8855326.1"/>
    <property type="molecule type" value="Genomic_DNA"/>
</dbReference>
<protein>
    <recommendedName>
        <fullName evidence="4 12">Heme exporter protein D</fullName>
    </recommendedName>
</protein>
<organism evidence="13 14">
    <name type="scientific">Variovorax robiniae</name>
    <dbReference type="NCBI Taxonomy" id="1836199"/>
    <lineage>
        <taxon>Bacteria</taxon>
        <taxon>Pseudomonadati</taxon>
        <taxon>Pseudomonadota</taxon>
        <taxon>Betaproteobacteria</taxon>
        <taxon>Burkholderiales</taxon>
        <taxon>Comamonadaceae</taxon>
        <taxon>Variovorax</taxon>
    </lineage>
</organism>